<name>A0A6P7KPG5_BETSP</name>
<dbReference type="GO" id="GO:0005634">
    <property type="term" value="C:nucleus"/>
    <property type="evidence" value="ECO:0007669"/>
    <property type="project" value="UniProtKB-SubCell"/>
</dbReference>
<dbReference type="InterPro" id="IPR026060">
    <property type="entry name" value="AMY1"/>
</dbReference>
<dbReference type="OrthoDB" id="524165at2759"/>
<dbReference type="InParanoid" id="A0A6P7KPG5"/>
<keyword evidence="5" id="KW-1185">Reference proteome</keyword>
<dbReference type="Proteomes" id="UP000515150">
    <property type="component" value="Chromosome 16"/>
</dbReference>
<dbReference type="AlphaFoldDB" id="A0A6P7KPG5"/>
<evidence type="ECO:0000256" key="3">
    <source>
        <dbReference type="ARBA" id="ARBA00023242"/>
    </source>
</evidence>
<dbReference type="GO" id="GO:0003713">
    <property type="term" value="F:transcription coactivator activity"/>
    <property type="evidence" value="ECO:0007669"/>
    <property type="project" value="InterPro"/>
</dbReference>
<dbReference type="GeneID" id="114842779"/>
<keyword evidence="3" id="KW-0539">Nucleus</keyword>
<comment type="subcellular location">
    <subcellularLocation>
        <location evidence="1">Nucleus</location>
    </subcellularLocation>
</comment>
<evidence type="ECO:0000256" key="2">
    <source>
        <dbReference type="ARBA" id="ARBA00009389"/>
    </source>
</evidence>
<dbReference type="PANTHER" id="PTHR13168">
    <property type="entry name" value="ASSOCIATE OF C-MYC AMY-1"/>
    <property type="match status" value="1"/>
</dbReference>
<sequence>MAHYRGQDNKREQFRRYLEQAGVVESLTSVLLSLYEQPEKPSNALEFVRQQFGATGTTCEDTAKLQHEVIDLRQKCARLTEENKDLKAKLQRYESVLQDGANAN</sequence>
<evidence type="ECO:0000256" key="4">
    <source>
        <dbReference type="SAM" id="Coils"/>
    </source>
</evidence>
<evidence type="ECO:0000313" key="5">
    <source>
        <dbReference type="Proteomes" id="UP000515150"/>
    </source>
</evidence>
<accession>A0A6P7KPG5</accession>
<evidence type="ECO:0000256" key="1">
    <source>
        <dbReference type="ARBA" id="ARBA00004123"/>
    </source>
</evidence>
<dbReference type="PRINTS" id="PR02028">
    <property type="entry name" value="CMYCBINDINGP"/>
</dbReference>
<proteinExistence type="inferred from homology"/>
<evidence type="ECO:0000313" key="6">
    <source>
        <dbReference type="RefSeq" id="XP_028984467.1"/>
    </source>
</evidence>
<dbReference type="RefSeq" id="XP_028984467.1">
    <property type="nucleotide sequence ID" value="XM_029128634.3"/>
</dbReference>
<protein>
    <submittedName>
        <fullName evidence="6">c-Myc-binding protein-like</fullName>
    </submittedName>
</protein>
<feature type="coiled-coil region" evidence="4">
    <location>
        <begin position="62"/>
        <end position="103"/>
    </location>
</feature>
<organism evidence="5 6">
    <name type="scientific">Betta splendens</name>
    <name type="common">Siamese fighting fish</name>
    <dbReference type="NCBI Taxonomy" id="158456"/>
    <lineage>
        <taxon>Eukaryota</taxon>
        <taxon>Metazoa</taxon>
        <taxon>Chordata</taxon>
        <taxon>Craniata</taxon>
        <taxon>Vertebrata</taxon>
        <taxon>Euteleostomi</taxon>
        <taxon>Actinopterygii</taxon>
        <taxon>Neopterygii</taxon>
        <taxon>Teleostei</taxon>
        <taxon>Neoteleostei</taxon>
        <taxon>Acanthomorphata</taxon>
        <taxon>Anabantaria</taxon>
        <taxon>Anabantiformes</taxon>
        <taxon>Anabantoidei</taxon>
        <taxon>Osphronemidae</taxon>
        <taxon>Betta</taxon>
    </lineage>
</organism>
<dbReference type="KEGG" id="bspl:114842779"/>
<reference evidence="6" key="1">
    <citation type="submission" date="2025-08" db="UniProtKB">
        <authorList>
            <consortium name="RefSeq"/>
        </authorList>
    </citation>
    <scope>IDENTIFICATION</scope>
</reference>
<gene>
    <name evidence="6" type="primary">LOC114842779</name>
</gene>
<dbReference type="PANTHER" id="PTHR13168:SF0">
    <property type="entry name" value="C-MYC-BINDING PROTEIN"/>
    <property type="match status" value="1"/>
</dbReference>
<comment type="similarity">
    <text evidence="2">Belongs to the AMY1 family.</text>
</comment>
<dbReference type="Gene3D" id="6.10.250.1060">
    <property type="match status" value="1"/>
</dbReference>
<dbReference type="CDD" id="cd21937">
    <property type="entry name" value="ZIP_MycBP-like"/>
    <property type="match status" value="1"/>
</dbReference>
<keyword evidence="4" id="KW-0175">Coiled coil</keyword>